<dbReference type="PANTHER" id="PTHR35400">
    <property type="entry name" value="SLR1083 PROTEIN"/>
    <property type="match status" value="1"/>
</dbReference>
<evidence type="ECO:0000313" key="2">
    <source>
        <dbReference type="EMBL" id="CAA9563111.1"/>
    </source>
</evidence>
<dbReference type="EMBL" id="CADCWN010000096">
    <property type="protein sequence ID" value="CAA9563111.1"/>
    <property type="molecule type" value="Genomic_DNA"/>
</dbReference>
<proteinExistence type="predicted"/>
<accession>A0A6J4UXD9</accession>
<organism evidence="2">
    <name type="scientific">uncultured Thermomicrobiales bacterium</name>
    <dbReference type="NCBI Taxonomy" id="1645740"/>
    <lineage>
        <taxon>Bacteria</taxon>
        <taxon>Pseudomonadati</taxon>
        <taxon>Thermomicrobiota</taxon>
        <taxon>Thermomicrobia</taxon>
        <taxon>Thermomicrobiales</taxon>
        <taxon>environmental samples</taxon>
    </lineage>
</organism>
<dbReference type="AlphaFoldDB" id="A0A6J4UXD9"/>
<dbReference type="Gene3D" id="3.90.1570.10">
    <property type="entry name" value="tt1808, chain A"/>
    <property type="match status" value="1"/>
</dbReference>
<protein>
    <submittedName>
        <fullName evidence="2">COG1355, Predicted dioxygenase</fullName>
    </submittedName>
</protein>
<dbReference type="GO" id="GO:0051213">
    <property type="term" value="F:dioxygenase activity"/>
    <property type="evidence" value="ECO:0007669"/>
    <property type="project" value="UniProtKB-KW"/>
</dbReference>
<dbReference type="InterPro" id="IPR008538">
    <property type="entry name" value="Uma2"/>
</dbReference>
<dbReference type="Pfam" id="PF05685">
    <property type="entry name" value="Uma2"/>
    <property type="match status" value="1"/>
</dbReference>
<dbReference type="InterPro" id="IPR012296">
    <property type="entry name" value="Nuclease_put_TT1808"/>
</dbReference>
<gene>
    <name evidence="2" type="ORF">AVDCRST_MAG18-1258</name>
</gene>
<name>A0A6J4UXD9_9BACT</name>
<sequence length="206" mass="22388">MFGRSGGAGRAFARTMTGGGTEMVARPTPKRFTVGEYEELGKLGFFHEDDRVELLDGEIIEMTAIGGDHAVLTRQLNRIVVGQVGAGYIVDVQNPLRLNDDSMPQPDLAVIRDKDYGGTVPTAADALLVIGVADSSIEYDRNRKLPRYAAASIPESWIIDVTARTIARYSDPTNERYQQIVPAHRGQTLASAIIPAISIAVDSVFR</sequence>
<feature type="domain" description="Putative restriction endonuclease" evidence="1">
    <location>
        <begin position="36"/>
        <end position="201"/>
    </location>
</feature>
<keyword evidence="2" id="KW-0560">Oxidoreductase</keyword>
<reference evidence="2" key="1">
    <citation type="submission" date="2020-02" db="EMBL/GenBank/DDBJ databases">
        <authorList>
            <person name="Meier V. D."/>
        </authorList>
    </citation>
    <scope>NUCLEOTIDE SEQUENCE</scope>
    <source>
        <strain evidence="2">AVDCRST_MAG18</strain>
    </source>
</reference>
<dbReference type="InterPro" id="IPR011335">
    <property type="entry name" value="Restrct_endonuc-II-like"/>
</dbReference>
<keyword evidence="2" id="KW-0223">Dioxygenase</keyword>
<evidence type="ECO:0000259" key="1">
    <source>
        <dbReference type="Pfam" id="PF05685"/>
    </source>
</evidence>
<dbReference type="PANTHER" id="PTHR35400:SF1">
    <property type="entry name" value="SLR1083 PROTEIN"/>
    <property type="match status" value="1"/>
</dbReference>
<dbReference type="CDD" id="cd06260">
    <property type="entry name" value="DUF820-like"/>
    <property type="match status" value="1"/>
</dbReference>
<dbReference type="SUPFAM" id="SSF52980">
    <property type="entry name" value="Restriction endonuclease-like"/>
    <property type="match status" value="1"/>
</dbReference>